<dbReference type="RefSeq" id="WP_146131614.1">
    <property type="nucleotide sequence ID" value="NZ_JARBFV010000001.1"/>
</dbReference>
<organism evidence="1 2">
    <name type="scientific">Chromobacterium amazonense</name>
    <dbReference type="NCBI Taxonomy" id="1382803"/>
    <lineage>
        <taxon>Bacteria</taxon>
        <taxon>Pseudomonadati</taxon>
        <taxon>Pseudomonadota</taxon>
        <taxon>Betaproteobacteria</taxon>
        <taxon>Neisseriales</taxon>
        <taxon>Chromobacteriaceae</taxon>
        <taxon>Chromobacterium</taxon>
    </lineage>
</organism>
<proteinExistence type="predicted"/>
<comment type="caution">
    <text evidence="1">The sequence shown here is derived from an EMBL/GenBank/DDBJ whole genome shotgun (WGS) entry which is preliminary data.</text>
</comment>
<keyword evidence="2" id="KW-1185">Reference proteome</keyword>
<evidence type="ECO:0000313" key="2">
    <source>
        <dbReference type="Proteomes" id="UP001224516"/>
    </source>
</evidence>
<gene>
    <name evidence="1" type="ORF">QCL97_006985</name>
</gene>
<accession>A0ABU8V0Q2</accession>
<sequence length="62" mass="7091">MKLLKVGFLCGQVKKIHTAHGLALLIDMGLLQRAMFWQIVDKYGQTYSQHLIHIWSGRILLG</sequence>
<evidence type="ECO:0000313" key="1">
    <source>
        <dbReference type="EMBL" id="MEJ8674467.1"/>
    </source>
</evidence>
<reference evidence="1 2" key="1">
    <citation type="submission" date="2023-12" db="EMBL/GenBank/DDBJ databases">
        <title>Evaluation and characterization of a potential secondary metabolite violacein from indigenous Chromobacterium amazonense SAM215.</title>
        <authorList>
            <person name="Tarafdar M.R."/>
            <person name="Abedin S.M."/>
            <person name="Atiqua A."/>
            <person name="Saha A."/>
            <person name="Khan S.N."/>
        </authorList>
    </citation>
    <scope>NUCLEOTIDE SEQUENCE [LARGE SCALE GENOMIC DNA]</scope>
    <source>
        <strain evidence="1 2">SAM215</strain>
    </source>
</reference>
<dbReference type="EMBL" id="JAVFJF020000010">
    <property type="protein sequence ID" value="MEJ8674467.1"/>
    <property type="molecule type" value="Genomic_DNA"/>
</dbReference>
<dbReference type="Proteomes" id="UP001224516">
    <property type="component" value="Unassembled WGS sequence"/>
</dbReference>
<name>A0ABU8V0Q2_9NEIS</name>
<protein>
    <submittedName>
        <fullName evidence="1">Uncharacterized protein</fullName>
    </submittedName>
</protein>